<dbReference type="EnsemblBacteria" id="BAC92026">
    <property type="protein sequence ID" value="BAC92026"/>
    <property type="gene ID" value="BAC92026"/>
</dbReference>
<feature type="region of interest" description="Disordered" evidence="1">
    <location>
        <begin position="50"/>
        <end position="78"/>
    </location>
</feature>
<keyword evidence="3" id="KW-1185">Reference proteome</keyword>
<evidence type="ECO:0000256" key="1">
    <source>
        <dbReference type="SAM" id="MobiDB-lite"/>
    </source>
</evidence>
<reference evidence="2 3" key="1">
    <citation type="journal article" date="2003" name="DNA Res.">
        <title>Complete genome structure of Gloeobacter violaceus PCC 7421, a cyanobacterium that lacks thylakoids.</title>
        <authorList>
            <person name="Nakamura Y."/>
            <person name="Kaneko T."/>
            <person name="Sato S."/>
            <person name="Mimuro M."/>
            <person name="Miyashita H."/>
            <person name="Tsuchiya T."/>
            <person name="Sasamoto S."/>
            <person name="Watanabe A."/>
            <person name="Kawashima K."/>
            <person name="Kishida Y."/>
            <person name="Kiyokawa C."/>
            <person name="Kohara M."/>
            <person name="Matsumoto M."/>
            <person name="Matsuno A."/>
            <person name="Nakazaki N."/>
            <person name="Shimpo S."/>
            <person name="Takeuchi C."/>
            <person name="Yamada M."/>
            <person name="Tabata S."/>
        </authorList>
    </citation>
    <scope>NUCLEOTIDE SEQUENCE [LARGE SCALE GENOMIC DNA]</scope>
    <source>
        <strain evidence="3">ATCC 29082 / PCC 7421</strain>
    </source>
</reference>
<dbReference type="KEGG" id="gvi:gsr4085"/>
<dbReference type="EMBL" id="BA000045">
    <property type="protein sequence ID" value="BAC92026.1"/>
    <property type="molecule type" value="Genomic_DNA"/>
</dbReference>
<protein>
    <submittedName>
        <fullName evidence="2">Gsr4085 protein</fullName>
    </submittedName>
</protein>
<dbReference type="OrthoDB" id="591025at2"/>
<dbReference type="Proteomes" id="UP000000557">
    <property type="component" value="Chromosome"/>
</dbReference>
<evidence type="ECO:0000313" key="3">
    <source>
        <dbReference type="Proteomes" id="UP000000557"/>
    </source>
</evidence>
<organism evidence="2 3">
    <name type="scientific">Gloeobacter violaceus (strain ATCC 29082 / PCC 7421)</name>
    <dbReference type="NCBI Taxonomy" id="251221"/>
    <lineage>
        <taxon>Bacteria</taxon>
        <taxon>Bacillati</taxon>
        <taxon>Cyanobacteriota</taxon>
        <taxon>Cyanophyceae</taxon>
        <taxon>Gloeobacterales</taxon>
        <taxon>Gloeobacteraceae</taxon>
        <taxon>Gloeobacter</taxon>
    </lineage>
</organism>
<feature type="compositionally biased region" description="Basic and acidic residues" evidence="1">
    <location>
        <begin position="66"/>
        <end position="78"/>
    </location>
</feature>
<dbReference type="AlphaFoldDB" id="Q7NDZ7"/>
<evidence type="ECO:0000313" key="2">
    <source>
        <dbReference type="EMBL" id="BAC92026.1"/>
    </source>
</evidence>
<dbReference type="InParanoid" id="Q7NDZ7"/>
<dbReference type="STRING" id="251221.gene:10761603"/>
<accession>Q7NDZ7</accession>
<reference evidence="2 3" key="2">
    <citation type="journal article" date="2003" name="DNA Res.">
        <title>Complete genome structure of Gloeobacter violaceus PCC 7421, a cyanobacterium that lacks thylakoids (supplement).</title>
        <authorList>
            <person name="Nakamura Y."/>
            <person name="Kaneko T."/>
            <person name="Sato S."/>
            <person name="Mimuro M."/>
            <person name="Miyashita H."/>
            <person name="Tsuchiya T."/>
            <person name="Sasamoto S."/>
            <person name="Watanabe A."/>
            <person name="Kawashima K."/>
            <person name="Kishida Y."/>
            <person name="Kiyokawa C."/>
            <person name="Kohara M."/>
            <person name="Matsumoto M."/>
            <person name="Matsuno A."/>
            <person name="Nakazaki N."/>
            <person name="Shimpo S."/>
            <person name="Takeuchi C."/>
            <person name="Yamada M."/>
            <person name="Tabata S."/>
        </authorList>
    </citation>
    <scope>NUCLEOTIDE SEQUENCE [LARGE SCALE GENOMIC DNA]</scope>
    <source>
        <strain evidence="3">ATCC 29082 / PCC 7421</strain>
    </source>
</reference>
<gene>
    <name evidence="2" type="ordered locus">gsr4085</name>
</gene>
<dbReference type="HOGENOM" id="CLU_197453_0_0_3"/>
<name>Q7NDZ7_GLOVI</name>
<sequence length="78" mass="8970">MNDKPMPPIPDAETRRQAREKMLAAAAELRKSAEEIQILQEMFDRDYEESPIGQFHARRQAQLQAEQKRSDAASEEGK</sequence>
<dbReference type="RefSeq" id="WP_011144071.1">
    <property type="nucleotide sequence ID" value="NC_005125.1"/>
</dbReference>
<proteinExistence type="predicted"/>